<sequence>MSQPSKDREAGG</sequence>
<organism evidence="1">
    <name type="scientific">Anguilla anguilla</name>
    <name type="common">European freshwater eel</name>
    <name type="synonym">Muraena anguilla</name>
    <dbReference type="NCBI Taxonomy" id="7936"/>
    <lineage>
        <taxon>Eukaryota</taxon>
        <taxon>Metazoa</taxon>
        <taxon>Chordata</taxon>
        <taxon>Craniata</taxon>
        <taxon>Vertebrata</taxon>
        <taxon>Euteleostomi</taxon>
        <taxon>Actinopterygii</taxon>
        <taxon>Neopterygii</taxon>
        <taxon>Teleostei</taxon>
        <taxon>Anguilliformes</taxon>
        <taxon>Anguillidae</taxon>
        <taxon>Anguilla</taxon>
    </lineage>
</organism>
<accession>A0A0E9TC26</accession>
<proteinExistence type="predicted"/>
<reference evidence="1" key="2">
    <citation type="journal article" date="2015" name="Fish Shellfish Immunol.">
        <title>Early steps in the European eel (Anguilla anguilla)-Vibrio vulnificus interaction in the gills: Role of the RtxA13 toxin.</title>
        <authorList>
            <person name="Callol A."/>
            <person name="Pajuelo D."/>
            <person name="Ebbesson L."/>
            <person name="Teles M."/>
            <person name="MacKenzie S."/>
            <person name="Amaro C."/>
        </authorList>
    </citation>
    <scope>NUCLEOTIDE SEQUENCE</scope>
</reference>
<protein>
    <submittedName>
        <fullName evidence="1">Uncharacterized protein</fullName>
    </submittedName>
</protein>
<name>A0A0E9TC26_ANGAN</name>
<reference evidence="1" key="1">
    <citation type="submission" date="2014-11" db="EMBL/GenBank/DDBJ databases">
        <authorList>
            <person name="Amaro Gonzalez C."/>
        </authorList>
    </citation>
    <scope>NUCLEOTIDE SEQUENCE</scope>
</reference>
<dbReference type="EMBL" id="GBXM01057585">
    <property type="protein sequence ID" value="JAH50992.1"/>
    <property type="molecule type" value="Transcribed_RNA"/>
</dbReference>
<evidence type="ECO:0000313" key="1">
    <source>
        <dbReference type="EMBL" id="JAH50992.1"/>
    </source>
</evidence>